<dbReference type="AlphaFoldDB" id="A0A3S1D0G9"/>
<dbReference type="Pfam" id="PF08843">
    <property type="entry name" value="AbiEii"/>
    <property type="match status" value="1"/>
</dbReference>
<reference evidence="1" key="1">
    <citation type="submission" date="2018-12" db="EMBL/GenBank/DDBJ databases">
        <authorList>
            <person name="Will S."/>
            <person name="Neumann-Schaal M."/>
            <person name="Henke P."/>
        </authorList>
    </citation>
    <scope>NUCLEOTIDE SEQUENCE</scope>
    <source>
        <strain evidence="1">PCC 7102</strain>
    </source>
</reference>
<accession>A0A3S1D0G9</accession>
<comment type="caution">
    <text evidence="1">The sequence shown here is derived from an EMBL/GenBank/DDBJ whole genome shotgun (WGS) entry which is preliminary data.</text>
</comment>
<dbReference type="InterPro" id="IPR014942">
    <property type="entry name" value="AbiEii"/>
</dbReference>
<name>A0A3S1D0G9_9CYAN</name>
<evidence type="ECO:0000313" key="1">
    <source>
        <dbReference type="EMBL" id="RUT01334.1"/>
    </source>
</evidence>
<dbReference type="EMBL" id="RSCL01000020">
    <property type="protein sequence ID" value="RUT01334.1"/>
    <property type="molecule type" value="Genomic_DNA"/>
</dbReference>
<gene>
    <name evidence="1" type="ORF">DSM106972_068850</name>
</gene>
<evidence type="ECO:0000313" key="2">
    <source>
        <dbReference type="Proteomes" id="UP000271624"/>
    </source>
</evidence>
<proteinExistence type="predicted"/>
<sequence>MTEIELATIEVIAGDLSVDPSFIEKDWYSMRLIAELLTINNPNFRLVFSGGTSLSKGCGLIKRFSEDIDFKVIALTPSNRNKRGQYRDQIVEAIRLIDLDCSLNEDDIVSKNENHFFQFTINYSSQFTLSTALRPYIKVEITIVSDEFTYEEKSLQSFLSQALDNQPEVLSIPCVSPLETAADKLSALTWRVLEREAGGTKYHPTDIRHLHDLAALENIIVTNKIFSDLIFPALENDATRAKKINLTEIQPLERLQRASLCLKNNPIYEQEYQSFVIAMSYAAEDEKLSFEKALSRLDNIINSLNNIV</sequence>
<reference evidence="1" key="2">
    <citation type="journal article" date="2019" name="Genome Biol. Evol.">
        <title>Day and night: Metabolic profiles and evolutionary relationships of six axenic non-marine cyanobacteria.</title>
        <authorList>
            <person name="Will S.E."/>
            <person name="Henke P."/>
            <person name="Boedeker C."/>
            <person name="Huang S."/>
            <person name="Brinkmann H."/>
            <person name="Rohde M."/>
            <person name="Jarek M."/>
            <person name="Friedl T."/>
            <person name="Seufert S."/>
            <person name="Schumacher M."/>
            <person name="Overmann J."/>
            <person name="Neumann-Schaal M."/>
            <person name="Petersen J."/>
        </authorList>
    </citation>
    <scope>NUCLEOTIDE SEQUENCE [LARGE SCALE GENOMIC DNA]</scope>
    <source>
        <strain evidence="1">PCC 7102</strain>
    </source>
</reference>
<keyword evidence="2" id="KW-1185">Reference proteome</keyword>
<dbReference type="Gene3D" id="3.10.450.620">
    <property type="entry name" value="JHP933, nucleotidyltransferase-like core domain"/>
    <property type="match status" value="1"/>
</dbReference>
<evidence type="ECO:0008006" key="3">
    <source>
        <dbReference type="Google" id="ProtNLM"/>
    </source>
</evidence>
<protein>
    <recommendedName>
        <fullName evidence="3">Nucleotidyltransferase</fullName>
    </recommendedName>
</protein>
<dbReference type="OrthoDB" id="9780929at2"/>
<organism evidence="1 2">
    <name type="scientific">Dulcicalothrix desertica PCC 7102</name>
    <dbReference type="NCBI Taxonomy" id="232991"/>
    <lineage>
        <taxon>Bacteria</taxon>
        <taxon>Bacillati</taxon>
        <taxon>Cyanobacteriota</taxon>
        <taxon>Cyanophyceae</taxon>
        <taxon>Nostocales</taxon>
        <taxon>Calotrichaceae</taxon>
        <taxon>Dulcicalothrix</taxon>
    </lineage>
</organism>
<dbReference type="RefSeq" id="WP_127085022.1">
    <property type="nucleotide sequence ID" value="NZ_RSCL01000020.1"/>
</dbReference>
<dbReference type="Proteomes" id="UP000271624">
    <property type="component" value="Unassembled WGS sequence"/>
</dbReference>